<dbReference type="AlphaFoldDB" id="A0A183T8C5"/>
<reference evidence="4" key="1">
    <citation type="submission" date="2016-06" db="UniProtKB">
        <authorList>
            <consortium name="WormBaseParasite"/>
        </authorList>
    </citation>
    <scope>IDENTIFICATION</scope>
</reference>
<evidence type="ECO:0000313" key="3">
    <source>
        <dbReference type="Proteomes" id="UP000275846"/>
    </source>
</evidence>
<dbReference type="EMBL" id="UYSU01037489">
    <property type="protein sequence ID" value="VDL99108.1"/>
    <property type="molecule type" value="Genomic_DNA"/>
</dbReference>
<feature type="compositionally biased region" description="Polar residues" evidence="1">
    <location>
        <begin position="93"/>
        <end position="110"/>
    </location>
</feature>
<organism evidence="4">
    <name type="scientific">Schistocephalus solidus</name>
    <name type="common">Tapeworm</name>
    <dbReference type="NCBI Taxonomy" id="70667"/>
    <lineage>
        <taxon>Eukaryota</taxon>
        <taxon>Metazoa</taxon>
        <taxon>Spiralia</taxon>
        <taxon>Lophotrochozoa</taxon>
        <taxon>Platyhelminthes</taxon>
        <taxon>Cestoda</taxon>
        <taxon>Eucestoda</taxon>
        <taxon>Diphyllobothriidea</taxon>
        <taxon>Diphyllobothriidae</taxon>
        <taxon>Schistocephalus</taxon>
    </lineage>
</organism>
<evidence type="ECO:0000313" key="2">
    <source>
        <dbReference type="EMBL" id="VDL99108.1"/>
    </source>
</evidence>
<evidence type="ECO:0000313" key="4">
    <source>
        <dbReference type="WBParaSite" id="SSLN_0001321201-mRNA-1"/>
    </source>
</evidence>
<name>A0A183T8C5_SCHSO</name>
<dbReference type="Proteomes" id="UP000275846">
    <property type="component" value="Unassembled WGS sequence"/>
</dbReference>
<sequence>MFLCHRFGRRAQPCGQNPLIHPQPSSGRLDNPQGEEIQDYANRNEWENIFAVTKAVYGPPAEGATTHLSVDETTLLTEKTQTFSAGRDASEAFLTNHQPSPTPSSTDCLM</sequence>
<keyword evidence="3" id="KW-1185">Reference proteome</keyword>
<accession>A0A183T8C5</accession>
<proteinExistence type="predicted"/>
<feature type="region of interest" description="Disordered" evidence="1">
    <location>
        <begin position="87"/>
        <end position="110"/>
    </location>
</feature>
<evidence type="ECO:0000256" key="1">
    <source>
        <dbReference type="SAM" id="MobiDB-lite"/>
    </source>
</evidence>
<feature type="region of interest" description="Disordered" evidence="1">
    <location>
        <begin position="13"/>
        <end position="34"/>
    </location>
</feature>
<dbReference type="WBParaSite" id="SSLN_0001321201-mRNA-1">
    <property type="protein sequence ID" value="SSLN_0001321201-mRNA-1"/>
    <property type="gene ID" value="SSLN_0001321201"/>
</dbReference>
<reference evidence="2 3" key="2">
    <citation type="submission" date="2018-11" db="EMBL/GenBank/DDBJ databases">
        <authorList>
            <consortium name="Pathogen Informatics"/>
        </authorList>
    </citation>
    <scope>NUCLEOTIDE SEQUENCE [LARGE SCALE GENOMIC DNA]</scope>
    <source>
        <strain evidence="2 3">NST_G2</strain>
    </source>
</reference>
<gene>
    <name evidence="2" type="ORF">SSLN_LOCUS12723</name>
</gene>
<protein>
    <submittedName>
        <fullName evidence="4">DDE_Tnp_1_7 domain-containing protein</fullName>
    </submittedName>
</protein>